<evidence type="ECO:0000313" key="2">
    <source>
        <dbReference type="Proteomes" id="UP000499080"/>
    </source>
</evidence>
<keyword evidence="2" id="KW-1185">Reference proteome</keyword>
<protein>
    <submittedName>
        <fullName evidence="1">Uncharacterized protein</fullName>
    </submittedName>
</protein>
<dbReference type="OrthoDB" id="6617942at2759"/>
<name>A0A4Y2AGJ2_ARAVE</name>
<comment type="caution">
    <text evidence="1">The sequence shown here is derived from an EMBL/GenBank/DDBJ whole genome shotgun (WGS) entry which is preliminary data.</text>
</comment>
<dbReference type="AlphaFoldDB" id="A0A4Y2AGJ2"/>
<reference evidence="1 2" key="1">
    <citation type="journal article" date="2019" name="Sci. Rep.">
        <title>Orb-weaving spider Araneus ventricosus genome elucidates the spidroin gene catalogue.</title>
        <authorList>
            <person name="Kono N."/>
            <person name="Nakamura H."/>
            <person name="Ohtoshi R."/>
            <person name="Moran D.A.P."/>
            <person name="Shinohara A."/>
            <person name="Yoshida Y."/>
            <person name="Fujiwara M."/>
            <person name="Mori M."/>
            <person name="Tomita M."/>
            <person name="Arakawa K."/>
        </authorList>
    </citation>
    <scope>NUCLEOTIDE SEQUENCE [LARGE SCALE GENOMIC DNA]</scope>
</reference>
<sequence length="109" mass="12668">MNIRNQNTLFNDFSNLIVMGCDDTVVNTGLFNGVILRLELKLRRPIQWIICLLHFNEFPLRHLFEYIYDKSSGPLSYTGDIGRNLKGYEKIPLVRFNSIEYDLALISPT</sequence>
<gene>
    <name evidence="1" type="ORF">AVEN_48842_1</name>
</gene>
<organism evidence="1 2">
    <name type="scientific">Araneus ventricosus</name>
    <name type="common">Orbweaver spider</name>
    <name type="synonym">Epeira ventricosa</name>
    <dbReference type="NCBI Taxonomy" id="182803"/>
    <lineage>
        <taxon>Eukaryota</taxon>
        <taxon>Metazoa</taxon>
        <taxon>Ecdysozoa</taxon>
        <taxon>Arthropoda</taxon>
        <taxon>Chelicerata</taxon>
        <taxon>Arachnida</taxon>
        <taxon>Araneae</taxon>
        <taxon>Araneomorphae</taxon>
        <taxon>Entelegynae</taxon>
        <taxon>Araneoidea</taxon>
        <taxon>Araneidae</taxon>
        <taxon>Araneus</taxon>
    </lineage>
</organism>
<evidence type="ECO:0000313" key="1">
    <source>
        <dbReference type="EMBL" id="GBL78850.1"/>
    </source>
</evidence>
<dbReference type="EMBL" id="BGPR01000017">
    <property type="protein sequence ID" value="GBL78850.1"/>
    <property type="molecule type" value="Genomic_DNA"/>
</dbReference>
<dbReference type="Proteomes" id="UP000499080">
    <property type="component" value="Unassembled WGS sequence"/>
</dbReference>
<accession>A0A4Y2AGJ2</accession>
<proteinExistence type="predicted"/>